<dbReference type="Gene3D" id="3.30.420.10">
    <property type="entry name" value="Ribonuclease H-like superfamily/Ribonuclease H"/>
    <property type="match status" value="1"/>
</dbReference>
<dbReference type="Proteomes" id="UP001218188">
    <property type="component" value="Unassembled WGS sequence"/>
</dbReference>
<dbReference type="EMBL" id="JARJCM010000265">
    <property type="protein sequence ID" value="KAJ7020374.1"/>
    <property type="molecule type" value="Genomic_DNA"/>
</dbReference>
<dbReference type="GO" id="GO:0046872">
    <property type="term" value="F:metal ion binding"/>
    <property type="evidence" value="ECO:0007669"/>
    <property type="project" value="UniProtKB-KW"/>
</dbReference>
<keyword evidence="4" id="KW-0378">Hydrolase</keyword>
<protein>
    <recommendedName>
        <fullName evidence="8">3'-5' exonuclease</fullName>
    </recommendedName>
    <alternativeName>
        <fullName evidence="9">Werner Syndrome-like exonuclease</fullName>
    </alternativeName>
</protein>
<comment type="subcellular location">
    <subcellularLocation>
        <location evidence="1">Nucleus</location>
    </subcellularLocation>
</comment>
<dbReference type="GO" id="GO:0005634">
    <property type="term" value="C:nucleus"/>
    <property type="evidence" value="ECO:0007669"/>
    <property type="project" value="UniProtKB-SubCell"/>
</dbReference>
<evidence type="ECO:0000256" key="7">
    <source>
        <dbReference type="ARBA" id="ARBA00023242"/>
    </source>
</evidence>
<evidence type="ECO:0000256" key="8">
    <source>
        <dbReference type="ARBA" id="ARBA00040531"/>
    </source>
</evidence>
<dbReference type="PANTHER" id="PTHR13620:SF109">
    <property type="entry name" value="3'-5' EXONUCLEASE"/>
    <property type="match status" value="1"/>
</dbReference>
<gene>
    <name evidence="11" type="ORF">C8F04DRAFT_1275150</name>
</gene>
<feature type="domain" description="3'-5' exonuclease" evidence="10">
    <location>
        <begin position="94"/>
        <end position="263"/>
    </location>
</feature>
<dbReference type="AlphaFoldDB" id="A0AAD6S360"/>
<keyword evidence="3" id="KW-0479">Metal-binding</keyword>
<dbReference type="Pfam" id="PF01612">
    <property type="entry name" value="DNA_pol_A_exo1"/>
    <property type="match status" value="1"/>
</dbReference>
<evidence type="ECO:0000256" key="5">
    <source>
        <dbReference type="ARBA" id="ARBA00022839"/>
    </source>
</evidence>
<comment type="caution">
    <text evidence="11">The sequence shown here is derived from an EMBL/GenBank/DDBJ whole genome shotgun (WGS) entry which is preliminary data.</text>
</comment>
<keyword evidence="6" id="KW-0460">Magnesium</keyword>
<evidence type="ECO:0000256" key="3">
    <source>
        <dbReference type="ARBA" id="ARBA00022723"/>
    </source>
</evidence>
<keyword evidence="5" id="KW-0269">Exonuclease</keyword>
<proteinExistence type="predicted"/>
<dbReference type="InterPro" id="IPR002562">
    <property type="entry name" value="3'-5'_exonuclease_dom"/>
</dbReference>
<evidence type="ECO:0000256" key="9">
    <source>
        <dbReference type="ARBA" id="ARBA00042761"/>
    </source>
</evidence>
<keyword evidence="12" id="KW-1185">Reference proteome</keyword>
<evidence type="ECO:0000313" key="11">
    <source>
        <dbReference type="EMBL" id="KAJ7020374.1"/>
    </source>
</evidence>
<sequence length="318" mass="35616">MSALSEVFRKAIASFKKDGGRILNVSRVEEDTNAPATDLKQFPKDYRVTVLTTEHQVNAALRTIFVGVVGFDTEFTDRTPTKEEQTIMDYYPHAPGVRKQAMTGMQIAQLHCNATFDVAWDNVGIRLVQIAWEDEAWVIDLRAIKAVPKQLARILQSPAISKAGVGLTKDISVVWDDLRMEMKNLVDVGMMAKLVMAERYPKVGYGNMSLKQSVADVLGFRIEKDMQTSNWAAEDLSDEQIEYAALDAVACLRLHKALVDELVKKSVEVDSPIPKAWYTFNTKAGEPMRTKRGEDGTEIPWKTSDCSWFSGGRFVGYP</sequence>
<accession>A0AAD6S360</accession>
<evidence type="ECO:0000256" key="6">
    <source>
        <dbReference type="ARBA" id="ARBA00022842"/>
    </source>
</evidence>
<dbReference type="SMART" id="SM00474">
    <property type="entry name" value="35EXOc"/>
    <property type="match status" value="1"/>
</dbReference>
<evidence type="ECO:0000256" key="2">
    <source>
        <dbReference type="ARBA" id="ARBA00022722"/>
    </source>
</evidence>
<dbReference type="GO" id="GO:0008408">
    <property type="term" value="F:3'-5' exonuclease activity"/>
    <property type="evidence" value="ECO:0007669"/>
    <property type="project" value="InterPro"/>
</dbReference>
<dbReference type="InterPro" id="IPR036397">
    <property type="entry name" value="RNaseH_sf"/>
</dbReference>
<dbReference type="PANTHER" id="PTHR13620">
    <property type="entry name" value="3-5 EXONUCLEASE"/>
    <property type="match status" value="1"/>
</dbReference>
<dbReference type="CDD" id="cd06141">
    <property type="entry name" value="WRN_exo"/>
    <property type="match status" value="1"/>
</dbReference>
<evidence type="ECO:0000256" key="1">
    <source>
        <dbReference type="ARBA" id="ARBA00004123"/>
    </source>
</evidence>
<dbReference type="GO" id="GO:0003676">
    <property type="term" value="F:nucleic acid binding"/>
    <property type="evidence" value="ECO:0007669"/>
    <property type="project" value="InterPro"/>
</dbReference>
<reference evidence="11" key="1">
    <citation type="submission" date="2023-03" db="EMBL/GenBank/DDBJ databases">
        <title>Massive genome expansion in bonnet fungi (Mycena s.s.) driven by repeated elements and novel gene families across ecological guilds.</title>
        <authorList>
            <consortium name="Lawrence Berkeley National Laboratory"/>
            <person name="Harder C.B."/>
            <person name="Miyauchi S."/>
            <person name="Viragh M."/>
            <person name="Kuo A."/>
            <person name="Thoen E."/>
            <person name="Andreopoulos B."/>
            <person name="Lu D."/>
            <person name="Skrede I."/>
            <person name="Drula E."/>
            <person name="Henrissat B."/>
            <person name="Morin E."/>
            <person name="Kohler A."/>
            <person name="Barry K."/>
            <person name="LaButti K."/>
            <person name="Morin E."/>
            <person name="Salamov A."/>
            <person name="Lipzen A."/>
            <person name="Mereny Z."/>
            <person name="Hegedus B."/>
            <person name="Baldrian P."/>
            <person name="Stursova M."/>
            <person name="Weitz H."/>
            <person name="Taylor A."/>
            <person name="Grigoriev I.V."/>
            <person name="Nagy L.G."/>
            <person name="Martin F."/>
            <person name="Kauserud H."/>
        </authorList>
    </citation>
    <scope>NUCLEOTIDE SEQUENCE</scope>
    <source>
        <strain evidence="11">CBHHK200</strain>
    </source>
</reference>
<evidence type="ECO:0000313" key="12">
    <source>
        <dbReference type="Proteomes" id="UP001218188"/>
    </source>
</evidence>
<dbReference type="GO" id="GO:0006139">
    <property type="term" value="P:nucleobase-containing compound metabolic process"/>
    <property type="evidence" value="ECO:0007669"/>
    <property type="project" value="InterPro"/>
</dbReference>
<dbReference type="SUPFAM" id="SSF53098">
    <property type="entry name" value="Ribonuclease H-like"/>
    <property type="match status" value="1"/>
</dbReference>
<keyword evidence="7" id="KW-0539">Nucleus</keyword>
<evidence type="ECO:0000256" key="4">
    <source>
        <dbReference type="ARBA" id="ARBA00022801"/>
    </source>
</evidence>
<dbReference type="InterPro" id="IPR051132">
    <property type="entry name" value="3-5_Exonuclease_domain"/>
</dbReference>
<organism evidence="11 12">
    <name type="scientific">Mycena alexandri</name>
    <dbReference type="NCBI Taxonomy" id="1745969"/>
    <lineage>
        <taxon>Eukaryota</taxon>
        <taxon>Fungi</taxon>
        <taxon>Dikarya</taxon>
        <taxon>Basidiomycota</taxon>
        <taxon>Agaricomycotina</taxon>
        <taxon>Agaricomycetes</taxon>
        <taxon>Agaricomycetidae</taxon>
        <taxon>Agaricales</taxon>
        <taxon>Marasmiineae</taxon>
        <taxon>Mycenaceae</taxon>
        <taxon>Mycena</taxon>
    </lineage>
</organism>
<keyword evidence="2" id="KW-0540">Nuclease</keyword>
<dbReference type="InterPro" id="IPR012337">
    <property type="entry name" value="RNaseH-like_sf"/>
</dbReference>
<evidence type="ECO:0000259" key="10">
    <source>
        <dbReference type="SMART" id="SM00474"/>
    </source>
</evidence>
<name>A0AAD6S360_9AGAR</name>